<gene>
    <name evidence="5" type="ORF">NESM_000358900</name>
</gene>
<sequence>MDTAATNLSAHAKPWAPHGPGPRSSQQQPHPRSHSNHYSQDSGASGGLGGGSQRLPRGRGSGNTGSGNNNNNSMMGLGQLSQQQHNEYGGASGMPHAMLQQQQQSQPPKLSFTAAKLFVGQLPFECTEERLRNLFSAYGNVEHIHILRDNSNRSRGAAFITFSTVQEADTAIFTLHNRYRMLTNRAIQVSYAKNSPNISPFGTHSAVEVHQSNPTNPLPDVAGLATQMSRLF</sequence>
<keyword evidence="6" id="KW-1185">Reference proteome</keyword>
<accession>A0AAW0EK25</accession>
<dbReference type="InterPro" id="IPR012677">
    <property type="entry name" value="Nucleotide-bd_a/b_plait_sf"/>
</dbReference>
<dbReference type="EMBL" id="JAECZO010000036">
    <property type="protein sequence ID" value="KAK7194425.1"/>
    <property type="molecule type" value="Genomic_DNA"/>
</dbReference>
<evidence type="ECO:0000313" key="5">
    <source>
        <dbReference type="EMBL" id="KAK7194425.1"/>
    </source>
</evidence>
<protein>
    <submittedName>
        <fullName evidence="5">RNA recognition motif (RRM, RBD, or RNP domain)</fullName>
    </submittedName>
</protein>
<feature type="domain" description="RRM" evidence="4">
    <location>
        <begin position="115"/>
        <end position="194"/>
    </location>
</feature>
<comment type="caution">
    <text evidence="5">The sequence shown here is derived from an EMBL/GenBank/DDBJ whole genome shotgun (WGS) entry which is preliminary data.</text>
</comment>
<name>A0AAW0EK25_9TRYP</name>
<feature type="compositionally biased region" description="Low complexity" evidence="3">
    <location>
        <begin position="21"/>
        <end position="30"/>
    </location>
</feature>
<keyword evidence="1 2" id="KW-0694">RNA-binding</keyword>
<dbReference type="Pfam" id="PF00076">
    <property type="entry name" value="RRM_1"/>
    <property type="match status" value="1"/>
</dbReference>
<reference evidence="5 6" key="1">
    <citation type="journal article" date="2021" name="MBio">
        <title>A New Model Trypanosomatid, Novymonas esmeraldas: Genomic Perception of Its 'Candidatus Pandoraea novymonadis' Endosymbiont.</title>
        <authorList>
            <person name="Zakharova A."/>
            <person name="Saura A."/>
            <person name="Butenko A."/>
            <person name="Podesvova L."/>
            <person name="Warmusova S."/>
            <person name="Kostygov A.Y."/>
            <person name="Nenarokova A."/>
            <person name="Lukes J."/>
            <person name="Opperdoes F.R."/>
            <person name="Yurchenko V."/>
        </authorList>
    </citation>
    <scope>NUCLEOTIDE SEQUENCE [LARGE SCALE GENOMIC DNA]</scope>
    <source>
        <strain evidence="5 6">E262AT.01</strain>
    </source>
</reference>
<dbReference type="PANTHER" id="PTHR48027">
    <property type="entry name" value="HETEROGENEOUS NUCLEAR RIBONUCLEOPROTEIN 87F-RELATED"/>
    <property type="match status" value="1"/>
</dbReference>
<evidence type="ECO:0000313" key="6">
    <source>
        <dbReference type="Proteomes" id="UP001430356"/>
    </source>
</evidence>
<dbReference type="SUPFAM" id="SSF54928">
    <property type="entry name" value="RNA-binding domain, RBD"/>
    <property type="match status" value="1"/>
</dbReference>
<dbReference type="InterPro" id="IPR000504">
    <property type="entry name" value="RRM_dom"/>
</dbReference>
<evidence type="ECO:0000256" key="2">
    <source>
        <dbReference type="PROSITE-ProRule" id="PRU00176"/>
    </source>
</evidence>
<dbReference type="InterPro" id="IPR035979">
    <property type="entry name" value="RBD_domain_sf"/>
</dbReference>
<feature type="region of interest" description="Disordered" evidence="3">
    <location>
        <begin position="1"/>
        <end position="77"/>
    </location>
</feature>
<evidence type="ECO:0000256" key="3">
    <source>
        <dbReference type="SAM" id="MobiDB-lite"/>
    </source>
</evidence>
<proteinExistence type="predicted"/>
<dbReference type="Gene3D" id="3.30.70.330">
    <property type="match status" value="1"/>
</dbReference>
<feature type="compositionally biased region" description="Low complexity" evidence="3">
    <location>
        <begin position="66"/>
        <end position="76"/>
    </location>
</feature>
<dbReference type="PROSITE" id="PS50102">
    <property type="entry name" value="RRM"/>
    <property type="match status" value="1"/>
</dbReference>
<dbReference type="SMART" id="SM00360">
    <property type="entry name" value="RRM"/>
    <property type="match status" value="1"/>
</dbReference>
<evidence type="ECO:0000256" key="1">
    <source>
        <dbReference type="ARBA" id="ARBA00022884"/>
    </source>
</evidence>
<dbReference type="Proteomes" id="UP001430356">
    <property type="component" value="Unassembled WGS sequence"/>
</dbReference>
<evidence type="ECO:0000259" key="4">
    <source>
        <dbReference type="PROSITE" id="PS50102"/>
    </source>
</evidence>
<dbReference type="InterPro" id="IPR052462">
    <property type="entry name" value="SLIRP/GR-RBP-like"/>
</dbReference>
<organism evidence="5 6">
    <name type="scientific">Novymonas esmeraldas</name>
    <dbReference type="NCBI Taxonomy" id="1808958"/>
    <lineage>
        <taxon>Eukaryota</taxon>
        <taxon>Discoba</taxon>
        <taxon>Euglenozoa</taxon>
        <taxon>Kinetoplastea</taxon>
        <taxon>Metakinetoplastina</taxon>
        <taxon>Trypanosomatida</taxon>
        <taxon>Trypanosomatidae</taxon>
        <taxon>Novymonas</taxon>
    </lineage>
</organism>
<dbReference type="AlphaFoldDB" id="A0AAW0EK25"/>
<dbReference type="GO" id="GO:0003723">
    <property type="term" value="F:RNA binding"/>
    <property type="evidence" value="ECO:0007669"/>
    <property type="project" value="UniProtKB-UniRule"/>
</dbReference>